<dbReference type="Proteomes" id="UP001141806">
    <property type="component" value="Unassembled WGS sequence"/>
</dbReference>
<dbReference type="AlphaFoldDB" id="A0A9Q0QYV7"/>
<sequence>MSGDPESSKLRWSYGRRFASRKRKAPWSSSPKGCEYCDAFGTSPLVVEPEVGSGENHDVGVGARTPWEEVVDLEEGDSDYSEDLVLVDKGGAGVAKLMERVLFCDYLTVELSTNEVCELIPMQVALDNNNFVGIGKAMMFYTVSDSGSVSTSVVMDGLQGLTMRSLPHPSVIMSSEQQIT</sequence>
<comment type="caution">
    <text evidence="1">The sequence shown here is derived from an EMBL/GenBank/DDBJ whole genome shotgun (WGS) entry which is preliminary data.</text>
</comment>
<gene>
    <name evidence="1" type="ORF">NE237_001963</name>
</gene>
<proteinExistence type="predicted"/>
<dbReference type="EMBL" id="JAMYWD010000003">
    <property type="protein sequence ID" value="KAJ4976857.1"/>
    <property type="molecule type" value="Genomic_DNA"/>
</dbReference>
<accession>A0A9Q0QYV7</accession>
<reference evidence="1" key="1">
    <citation type="journal article" date="2023" name="Plant J.">
        <title>The genome of the king protea, Protea cynaroides.</title>
        <authorList>
            <person name="Chang J."/>
            <person name="Duong T.A."/>
            <person name="Schoeman C."/>
            <person name="Ma X."/>
            <person name="Roodt D."/>
            <person name="Barker N."/>
            <person name="Li Z."/>
            <person name="Van de Peer Y."/>
            <person name="Mizrachi E."/>
        </authorList>
    </citation>
    <scope>NUCLEOTIDE SEQUENCE</scope>
    <source>
        <tissue evidence="1">Young leaves</tissue>
    </source>
</reference>
<evidence type="ECO:0000313" key="2">
    <source>
        <dbReference type="Proteomes" id="UP001141806"/>
    </source>
</evidence>
<protein>
    <submittedName>
        <fullName evidence="1">Uncharacterized protein</fullName>
    </submittedName>
</protein>
<organism evidence="1 2">
    <name type="scientific">Protea cynaroides</name>
    <dbReference type="NCBI Taxonomy" id="273540"/>
    <lineage>
        <taxon>Eukaryota</taxon>
        <taxon>Viridiplantae</taxon>
        <taxon>Streptophyta</taxon>
        <taxon>Embryophyta</taxon>
        <taxon>Tracheophyta</taxon>
        <taxon>Spermatophyta</taxon>
        <taxon>Magnoliopsida</taxon>
        <taxon>Proteales</taxon>
        <taxon>Proteaceae</taxon>
        <taxon>Protea</taxon>
    </lineage>
</organism>
<name>A0A9Q0QYV7_9MAGN</name>
<keyword evidence="2" id="KW-1185">Reference proteome</keyword>
<evidence type="ECO:0000313" key="1">
    <source>
        <dbReference type="EMBL" id="KAJ4976857.1"/>
    </source>
</evidence>